<dbReference type="Proteomes" id="UP000015530">
    <property type="component" value="Unassembled WGS sequence"/>
</dbReference>
<evidence type="ECO:0000256" key="1">
    <source>
        <dbReference type="SAM" id="MobiDB-lite"/>
    </source>
</evidence>
<organism evidence="2 3">
    <name type="scientific">Colletotrichum gloeosporioides (strain Cg-14)</name>
    <name type="common">Anthracnose fungus</name>
    <name type="synonym">Glomerella cingulata</name>
    <dbReference type="NCBI Taxonomy" id="1237896"/>
    <lineage>
        <taxon>Eukaryota</taxon>
        <taxon>Fungi</taxon>
        <taxon>Dikarya</taxon>
        <taxon>Ascomycota</taxon>
        <taxon>Pezizomycotina</taxon>
        <taxon>Sordariomycetes</taxon>
        <taxon>Hypocreomycetidae</taxon>
        <taxon>Glomerellales</taxon>
        <taxon>Glomerellaceae</taxon>
        <taxon>Colletotrichum</taxon>
        <taxon>Colletotrichum gloeosporioides species complex</taxon>
    </lineage>
</organism>
<dbReference type="AlphaFoldDB" id="T0K5A5"/>
<gene>
    <name evidence="2" type="ORF">CGLO_13798</name>
</gene>
<protein>
    <submittedName>
        <fullName evidence="2">Uncharacterized protein</fullName>
    </submittedName>
</protein>
<dbReference type="EMBL" id="AMYD01003108">
    <property type="protein sequence ID" value="EQB47089.1"/>
    <property type="molecule type" value="Genomic_DNA"/>
</dbReference>
<feature type="region of interest" description="Disordered" evidence="1">
    <location>
        <begin position="217"/>
        <end position="242"/>
    </location>
</feature>
<reference evidence="3" key="1">
    <citation type="journal article" date="2013" name="Mol. Plant Microbe Interact.">
        <title>Global aspects of pacC regulation of pathogenicity genes in Colletotrichum gloeosporioides as revealed by transcriptome analysis.</title>
        <authorList>
            <person name="Alkan N."/>
            <person name="Meng X."/>
            <person name="Friedlander G."/>
            <person name="Reuveni E."/>
            <person name="Sukno S."/>
            <person name="Sherman A."/>
            <person name="Thon M."/>
            <person name="Fluhr R."/>
            <person name="Prusky D."/>
        </authorList>
    </citation>
    <scope>NUCLEOTIDE SEQUENCE [LARGE SCALE GENOMIC DNA]</scope>
    <source>
        <strain evidence="3">Cg-14</strain>
    </source>
</reference>
<proteinExistence type="predicted"/>
<evidence type="ECO:0000313" key="3">
    <source>
        <dbReference type="Proteomes" id="UP000015530"/>
    </source>
</evidence>
<sequence length="573" mass="63960">MADLPVRAAEQADTGDLEQRLRSRRYIHADAVAAFEGKRLPHDLGRELTRLCVVHGIRFHADFCFGPAAVLRGSLPLFTRALNARAIMSNRVPDMDPDQPGDMPYCIWFPDLPSEDTLRELVRCFPAMAYQAARACAVAGHTELYKELSVQILPEVSIAEEARENGNHAIFNMIMEAPCRYKVFDDYNRTINTTAPKPAFLNGDTAIRPYLLETQAFGPPVGRLDDEEGDSEPDDDELDPWGLSPPLGFIQTRFNITEDMNIDLDGNGGIPGSITPVVPNSDEEALKILCQPLPANLTTCHKDLLILMAAYNGDIDRYHRLRRPRLLDHEIGCIVRGIYHNTLFAQWWKSQPLPEGDESPIRKAISARGIMNNDLSYILSPNGACPRLIWYPAVAASSTYEALARLIPSMRPNVARAAIFSNNQTLFDSLIAGDDGGEPVEPSFGLLNEARRSHNVYYREALERKAGELGLDMTRGVPRIDPLVQELPQHTYFFDTELPSPPPGVGTNKNEPDSIYNGMSCNASYVETYISIPAEWRRAPEGYQPEDGITLMDLDYERWPPGFSKKHPAKVSN</sequence>
<dbReference type="HOGENOM" id="CLU_027146_1_0_1"/>
<comment type="caution">
    <text evidence="2">The sequence shown here is derived from an EMBL/GenBank/DDBJ whole genome shotgun (WGS) entry which is preliminary data.</text>
</comment>
<dbReference type="OMA" id="PYCIWIP"/>
<evidence type="ECO:0000313" key="2">
    <source>
        <dbReference type="EMBL" id="EQB47089.1"/>
    </source>
</evidence>
<accession>T0K5A5</accession>
<feature type="compositionally biased region" description="Acidic residues" evidence="1">
    <location>
        <begin position="225"/>
        <end position="239"/>
    </location>
</feature>
<name>T0K5A5_COLGC</name>
<dbReference type="OrthoDB" id="4360026at2759"/>